<dbReference type="RefSeq" id="WP_123960750.1">
    <property type="nucleotide sequence ID" value="NZ_CP033898.1"/>
</dbReference>
<feature type="transmembrane region" description="Helical" evidence="1">
    <location>
        <begin position="30"/>
        <end position="53"/>
    </location>
</feature>
<feature type="transmembrane region" description="Helical" evidence="1">
    <location>
        <begin position="7"/>
        <end position="24"/>
    </location>
</feature>
<evidence type="ECO:0000313" key="2">
    <source>
        <dbReference type="EMBL" id="AZA09875.1"/>
    </source>
</evidence>
<accession>A0A3G6IVP9</accession>
<evidence type="ECO:0000313" key="3">
    <source>
        <dbReference type="Proteomes" id="UP000271426"/>
    </source>
</evidence>
<reference evidence="2 3" key="1">
    <citation type="submission" date="2018-11" db="EMBL/GenBank/DDBJ databases">
        <authorList>
            <person name="Kleinhagauer T."/>
            <person name="Glaeser S.P."/>
            <person name="Spergser J."/>
            <person name="Ruckert C."/>
            <person name="Kaempfer P."/>
            <person name="Busse H.-J."/>
        </authorList>
    </citation>
    <scope>NUCLEOTIDE SEQUENCE [LARGE SCALE GENOMIC DNA]</scope>
    <source>
        <strain evidence="2 3">812CH</strain>
    </source>
</reference>
<dbReference type="EMBL" id="CP033898">
    <property type="protein sequence ID" value="AZA09875.1"/>
    <property type="molecule type" value="Genomic_DNA"/>
</dbReference>
<gene>
    <name evidence="2" type="ORF">CPPEL_08860</name>
</gene>
<keyword evidence="3" id="KW-1185">Reference proteome</keyword>
<name>A0A3G6IVP9_9CORY</name>
<proteinExistence type="predicted"/>
<dbReference type="AlphaFoldDB" id="A0A3G6IVP9"/>
<keyword evidence="1" id="KW-0812">Transmembrane</keyword>
<evidence type="ECO:0000256" key="1">
    <source>
        <dbReference type="SAM" id="Phobius"/>
    </source>
</evidence>
<dbReference type="KEGG" id="cpso:CPPEL_08860"/>
<organism evidence="2 3">
    <name type="scientific">Corynebacterium pseudopelargi</name>
    <dbReference type="NCBI Taxonomy" id="2080757"/>
    <lineage>
        <taxon>Bacteria</taxon>
        <taxon>Bacillati</taxon>
        <taxon>Actinomycetota</taxon>
        <taxon>Actinomycetes</taxon>
        <taxon>Mycobacteriales</taxon>
        <taxon>Corynebacteriaceae</taxon>
        <taxon>Corynebacterium</taxon>
    </lineage>
</organism>
<sequence length="59" mass="6102">MRAKGVALLILGVILIALSFLLFGEPDIKAIIGALLMGVGGAAVVASLTFFMGKKPQMQ</sequence>
<keyword evidence="1" id="KW-0472">Membrane</keyword>
<keyword evidence="1" id="KW-1133">Transmembrane helix</keyword>
<protein>
    <submittedName>
        <fullName evidence="2">Uncharacterized protein</fullName>
    </submittedName>
</protein>
<dbReference type="Proteomes" id="UP000271426">
    <property type="component" value="Chromosome"/>
</dbReference>